<evidence type="ECO:0000256" key="1">
    <source>
        <dbReference type="ARBA" id="ARBA00004141"/>
    </source>
</evidence>
<reference evidence="9 10" key="1">
    <citation type="submission" date="2015-03" db="EMBL/GenBank/DDBJ databases">
        <authorList>
            <person name="Lepp D."/>
            <person name="Hassan Y.I."/>
            <person name="Li X.-Z."/>
            <person name="Zhou T."/>
        </authorList>
    </citation>
    <scope>NUCLEOTIDE SEQUENCE [LARGE SCALE GENOMIC DNA]</scope>
    <source>
        <strain evidence="9 10">Cr7-05</strain>
    </source>
</reference>
<evidence type="ECO:0000259" key="8">
    <source>
        <dbReference type="Pfam" id="PF02683"/>
    </source>
</evidence>
<keyword evidence="6 7" id="KW-0472">Membrane</keyword>
<comment type="caution">
    <text evidence="9">The sequence shown here is derived from an EMBL/GenBank/DDBJ whole genome shotgun (WGS) entry which is preliminary data.</text>
</comment>
<keyword evidence="10" id="KW-1185">Reference proteome</keyword>
<evidence type="ECO:0000313" key="9">
    <source>
        <dbReference type="EMBL" id="KKC32822.1"/>
    </source>
</evidence>
<feature type="transmembrane region" description="Helical" evidence="7">
    <location>
        <begin position="197"/>
        <end position="214"/>
    </location>
</feature>
<feature type="transmembrane region" description="Helical" evidence="7">
    <location>
        <begin position="42"/>
        <end position="59"/>
    </location>
</feature>
<keyword evidence="3 7" id="KW-0812">Transmembrane</keyword>
<evidence type="ECO:0000256" key="7">
    <source>
        <dbReference type="SAM" id="Phobius"/>
    </source>
</evidence>
<evidence type="ECO:0000256" key="3">
    <source>
        <dbReference type="ARBA" id="ARBA00022692"/>
    </source>
</evidence>
<keyword evidence="5 7" id="KW-1133">Transmembrane helix</keyword>
<evidence type="ECO:0000256" key="4">
    <source>
        <dbReference type="ARBA" id="ARBA00022748"/>
    </source>
</evidence>
<dbReference type="InterPro" id="IPR003834">
    <property type="entry name" value="Cyt_c_assmbl_TM_dom"/>
</dbReference>
<dbReference type="PANTHER" id="PTHR31272">
    <property type="entry name" value="CYTOCHROME C-TYPE BIOGENESIS PROTEIN HI_1454-RELATED"/>
    <property type="match status" value="1"/>
</dbReference>
<organism evidence="9 10">
    <name type="scientific">Devosia psychrophila</name>
    <dbReference type="NCBI Taxonomy" id="728005"/>
    <lineage>
        <taxon>Bacteria</taxon>
        <taxon>Pseudomonadati</taxon>
        <taxon>Pseudomonadota</taxon>
        <taxon>Alphaproteobacteria</taxon>
        <taxon>Hyphomicrobiales</taxon>
        <taxon>Devosiaceae</taxon>
        <taxon>Devosia</taxon>
    </lineage>
</organism>
<comment type="similarity">
    <text evidence="2">Belongs to the DsbD family.</text>
</comment>
<evidence type="ECO:0000256" key="5">
    <source>
        <dbReference type="ARBA" id="ARBA00022989"/>
    </source>
</evidence>
<feature type="transmembrane region" description="Helical" evidence="7">
    <location>
        <begin position="71"/>
        <end position="88"/>
    </location>
</feature>
<keyword evidence="4" id="KW-0201">Cytochrome c-type biogenesis</keyword>
<evidence type="ECO:0000313" key="10">
    <source>
        <dbReference type="Proteomes" id="UP000033519"/>
    </source>
</evidence>
<dbReference type="InterPro" id="IPR051790">
    <property type="entry name" value="Cytochrome_c-biogenesis_DsbD"/>
</dbReference>
<dbReference type="PANTHER" id="PTHR31272:SF9">
    <property type="entry name" value="BLL1027 PROTEIN"/>
    <property type="match status" value="1"/>
</dbReference>
<dbReference type="Proteomes" id="UP000033519">
    <property type="component" value="Unassembled WGS sequence"/>
</dbReference>
<name>A0ABR5DXT0_9HYPH</name>
<sequence length="237" mass="23892">MDLILAFAAGLLTLLNPCVLPLLPMIAAGAVARHALGPLAMAAGMAVSFTLAGMGAFALTRATGLAQEDITMAAGWVMLGFGLVQLIPQAQARFGRLAGAAAGGGTRLIGQVENRGLAGEALGGALLGLAWSPCIGPTLGAAIGLAAQGDNLGFAFGVMAMFSAGAATIMLALAYGTRSLIASRKALLARITPHAKTILGVGLIVVGLAIIFRFDRLVEGWALAVLPGWFTDISVSI</sequence>
<gene>
    <name evidence="9" type="ORF">WH91_12065</name>
</gene>
<evidence type="ECO:0000256" key="6">
    <source>
        <dbReference type="ARBA" id="ARBA00023136"/>
    </source>
</evidence>
<dbReference type="Pfam" id="PF02683">
    <property type="entry name" value="DsbD_TM"/>
    <property type="match status" value="1"/>
</dbReference>
<evidence type="ECO:0000256" key="2">
    <source>
        <dbReference type="ARBA" id="ARBA00006143"/>
    </source>
</evidence>
<accession>A0ABR5DXT0</accession>
<protein>
    <recommendedName>
        <fullName evidence="8">Cytochrome C biogenesis protein transmembrane domain-containing protein</fullName>
    </recommendedName>
</protein>
<feature type="transmembrane region" description="Helical" evidence="7">
    <location>
        <begin position="153"/>
        <end position="176"/>
    </location>
</feature>
<dbReference type="EMBL" id="LAPV01000127">
    <property type="protein sequence ID" value="KKC32822.1"/>
    <property type="molecule type" value="Genomic_DNA"/>
</dbReference>
<proteinExistence type="inferred from homology"/>
<feature type="domain" description="Cytochrome C biogenesis protein transmembrane" evidence="8">
    <location>
        <begin position="4"/>
        <end position="211"/>
    </location>
</feature>
<feature type="transmembrane region" description="Helical" evidence="7">
    <location>
        <begin position="122"/>
        <end position="147"/>
    </location>
</feature>
<comment type="subcellular location">
    <subcellularLocation>
        <location evidence="1">Membrane</location>
        <topology evidence="1">Multi-pass membrane protein</topology>
    </subcellularLocation>
</comment>